<evidence type="ECO:0000256" key="2">
    <source>
        <dbReference type="ARBA" id="ARBA00023136"/>
    </source>
</evidence>
<dbReference type="InterPro" id="IPR004995">
    <property type="entry name" value="Spore_Ger"/>
</dbReference>
<dbReference type="InterPro" id="IPR050768">
    <property type="entry name" value="UPF0353/GerABKA_families"/>
</dbReference>
<comment type="caution">
    <text evidence="5">The sequence shown here is derived from an EMBL/GenBank/DDBJ whole genome shotgun (WGS) entry which is preliminary data.</text>
</comment>
<dbReference type="Pfam" id="PF03323">
    <property type="entry name" value="GerA"/>
    <property type="match status" value="1"/>
</dbReference>
<feature type="region of interest" description="Disordered" evidence="3">
    <location>
        <begin position="487"/>
        <end position="509"/>
    </location>
</feature>
<evidence type="ECO:0000256" key="3">
    <source>
        <dbReference type="SAM" id="MobiDB-lite"/>
    </source>
</evidence>
<feature type="compositionally biased region" description="Basic and acidic residues" evidence="3">
    <location>
        <begin position="498"/>
        <end position="509"/>
    </location>
</feature>
<feature type="transmembrane region" description="Helical" evidence="4">
    <location>
        <begin position="376"/>
        <end position="405"/>
    </location>
</feature>
<dbReference type="RefSeq" id="WP_028541285.1">
    <property type="nucleotide sequence ID" value="NZ_CP017968.3"/>
</dbReference>
<dbReference type="EMBL" id="JARVWT010000004">
    <property type="protein sequence ID" value="MDH2331452.1"/>
    <property type="molecule type" value="Genomic_DNA"/>
</dbReference>
<proteinExistence type="inferred from homology"/>
<reference evidence="7" key="1">
    <citation type="submission" date="2016-05" db="EMBL/GenBank/DDBJ databases">
        <title>Whole genome shotgun sequencing of cultured foodborne pathogen.</title>
        <authorList>
            <person name="Zheng J."/>
            <person name="Timme R."/>
            <person name="Allard M."/>
            <person name="Strain E."/>
            <person name="Luo Y."/>
            <person name="Brown E."/>
        </authorList>
    </citation>
    <scope>NUCLEOTIDE SEQUENCE [LARGE SCALE GENOMIC DNA]</scope>
    <source>
        <strain evidence="7">CFSAN034343</strain>
    </source>
</reference>
<dbReference type="PANTHER" id="PTHR22550">
    <property type="entry name" value="SPORE GERMINATION PROTEIN"/>
    <property type="match status" value="1"/>
</dbReference>
<comment type="similarity">
    <text evidence="1">Belongs to the GerABKA family.</text>
</comment>
<accession>A0AAJ3J5I3</accession>
<protein>
    <submittedName>
        <fullName evidence="5">Spore germination protein</fullName>
    </submittedName>
    <submittedName>
        <fullName evidence="6">Spore gernimation protein KA</fullName>
    </submittedName>
</protein>
<evidence type="ECO:0000313" key="7">
    <source>
        <dbReference type="Proteomes" id="UP000094974"/>
    </source>
</evidence>
<reference evidence="6" key="2">
    <citation type="submission" date="2016-05" db="EMBL/GenBank/DDBJ databases">
        <authorList>
            <person name="Zheng J."/>
            <person name="Timme R."/>
            <person name="Allard M."/>
            <person name="Strain E."/>
            <person name="Luo Y."/>
            <person name="Brown E."/>
        </authorList>
    </citation>
    <scope>NUCLEOTIDE SEQUENCE</scope>
    <source>
        <strain evidence="6">CFSAN034343</strain>
    </source>
</reference>
<keyword evidence="4" id="KW-0812">Transmembrane</keyword>
<feature type="transmembrane region" description="Helical" evidence="4">
    <location>
        <begin position="256"/>
        <end position="277"/>
    </location>
</feature>
<dbReference type="Proteomes" id="UP000094974">
    <property type="component" value="Unassembled WGS sequence"/>
</dbReference>
<sequence length="509" mass="56528">MKDTITGTLSHRLEDNLVQLVQLLGTSTDLITKKLELDESTHIALLYIDGLVDTQVLHNSILFSLQERCTPDQMRDLDANQKIELLRKRMLIAGDLSVTHDLGQFVHELLSGNIMVLVDGTSSALRIGLPGWEDRNVGEPSSQSVVRGPMEGFTENMRTNTALIRRKIKDSQLWLETFQIGKVTQTSVSIMYLANIANPDLVQEVKRRLAKIDTDSILESGYIEEFIQDTAATPFPTIYNSDRPDTIAAGILEGKVAILVDGTPFVLLVPTFFVAFFQSAEDYYQRADIATLLRFIRFLSFFITLLAPSFYVAVTTYHQEMIPTNLVISLAAQRESVPFPAFVEAVLMELTYEILREAGVRIPKNIGQAISIVGTLVIGQAAVAAGFISSAMVIIVSITAISSFVIPETGMSIAARIIRFVLIGLAGFIGLYGILFGIFLIVLHLASLRSFGMPYMSPIGPYRSNDLKDSIFRFTWPRLKTRPAESMIQNLDRQSTTKQKESADEPKKP</sequence>
<dbReference type="GO" id="GO:0009847">
    <property type="term" value="P:spore germination"/>
    <property type="evidence" value="ECO:0007669"/>
    <property type="project" value="InterPro"/>
</dbReference>
<evidence type="ECO:0000256" key="4">
    <source>
        <dbReference type="SAM" id="Phobius"/>
    </source>
</evidence>
<dbReference type="GO" id="GO:0016020">
    <property type="term" value="C:membrane"/>
    <property type="evidence" value="ECO:0007669"/>
    <property type="project" value="InterPro"/>
</dbReference>
<gene>
    <name evidence="6" type="ORF">A7312_21585</name>
    <name evidence="5" type="ORF">QDS18_11250</name>
</gene>
<dbReference type="PANTHER" id="PTHR22550:SF5">
    <property type="entry name" value="LEUCINE ZIPPER PROTEIN 4"/>
    <property type="match status" value="1"/>
</dbReference>
<reference evidence="5" key="3">
    <citation type="submission" date="2023-04" db="EMBL/GenBank/DDBJ databases">
        <title>Uncovering the Secrets of Slow-Growing Bacteria in Tropical Savanna Soil through Cultivation and Genomic Analysis.</title>
        <authorList>
            <person name="Goncalves O.S."/>
            <person name="Santana M.F."/>
        </authorList>
    </citation>
    <scope>NUCLEOTIDE SEQUENCE</scope>
    <source>
        <strain evidence="5">ANTI</strain>
    </source>
</reference>
<feature type="transmembrane region" description="Helical" evidence="4">
    <location>
        <begin position="417"/>
        <end position="446"/>
    </location>
</feature>
<feature type="compositionally biased region" description="Polar residues" evidence="3">
    <location>
        <begin position="487"/>
        <end position="497"/>
    </location>
</feature>
<evidence type="ECO:0000313" key="6">
    <source>
        <dbReference type="EMBL" id="ODA11224.1"/>
    </source>
</evidence>
<dbReference type="AlphaFoldDB" id="A0AAJ3J5I3"/>
<name>A0AAJ3J5I3_PAEPO</name>
<keyword evidence="2 4" id="KW-0472">Membrane</keyword>
<keyword evidence="4" id="KW-1133">Transmembrane helix</keyword>
<dbReference type="EMBL" id="LYND01000033">
    <property type="protein sequence ID" value="ODA11224.1"/>
    <property type="molecule type" value="Genomic_DNA"/>
</dbReference>
<dbReference type="PIRSF" id="PIRSF005690">
    <property type="entry name" value="GerBA"/>
    <property type="match status" value="1"/>
</dbReference>
<feature type="transmembrane region" description="Helical" evidence="4">
    <location>
        <begin position="298"/>
        <end position="317"/>
    </location>
</feature>
<organism evidence="5 8">
    <name type="scientific">Paenibacillus polymyxa</name>
    <name type="common">Bacillus polymyxa</name>
    <dbReference type="NCBI Taxonomy" id="1406"/>
    <lineage>
        <taxon>Bacteria</taxon>
        <taxon>Bacillati</taxon>
        <taxon>Bacillota</taxon>
        <taxon>Bacilli</taxon>
        <taxon>Bacillales</taxon>
        <taxon>Paenibacillaceae</taxon>
        <taxon>Paenibacillus</taxon>
    </lineage>
</organism>
<keyword evidence="7" id="KW-1185">Reference proteome</keyword>
<evidence type="ECO:0000313" key="5">
    <source>
        <dbReference type="EMBL" id="MDH2331452.1"/>
    </source>
</evidence>
<dbReference type="Proteomes" id="UP001229409">
    <property type="component" value="Unassembled WGS sequence"/>
</dbReference>
<evidence type="ECO:0000313" key="8">
    <source>
        <dbReference type="Proteomes" id="UP001229409"/>
    </source>
</evidence>
<evidence type="ECO:0000256" key="1">
    <source>
        <dbReference type="ARBA" id="ARBA00005278"/>
    </source>
</evidence>